<keyword evidence="3" id="KW-1185">Reference proteome</keyword>
<dbReference type="Proteomes" id="UP001212042">
    <property type="component" value="Unassembled WGS sequence"/>
</dbReference>
<dbReference type="SUPFAM" id="SSF54523">
    <property type="entry name" value="Pili subunits"/>
    <property type="match status" value="1"/>
</dbReference>
<dbReference type="RefSeq" id="WP_271346061.1">
    <property type="nucleotide sequence ID" value="NZ_JAQJZJ010000001.1"/>
</dbReference>
<keyword evidence="1" id="KW-1133">Transmembrane helix</keyword>
<organism evidence="2 3">
    <name type="scientific">Pseudomonas aestuarii</name>
    <dbReference type="NCBI Taxonomy" id="3018340"/>
    <lineage>
        <taxon>Bacteria</taxon>
        <taxon>Pseudomonadati</taxon>
        <taxon>Pseudomonadota</taxon>
        <taxon>Gammaproteobacteria</taxon>
        <taxon>Pseudomonadales</taxon>
        <taxon>Pseudomonadaceae</taxon>
        <taxon>Pseudomonas</taxon>
    </lineage>
</organism>
<dbReference type="EMBL" id="JAQJZJ010000001">
    <property type="protein sequence ID" value="MDA7085128.1"/>
    <property type="molecule type" value="Genomic_DNA"/>
</dbReference>
<dbReference type="Gene3D" id="3.30.700.10">
    <property type="entry name" value="Glycoprotein, Type 4 Pilin"/>
    <property type="match status" value="1"/>
</dbReference>
<evidence type="ECO:0000313" key="2">
    <source>
        <dbReference type="EMBL" id="MDA7085128.1"/>
    </source>
</evidence>
<dbReference type="InterPro" id="IPR045584">
    <property type="entry name" value="Pilin-like"/>
</dbReference>
<comment type="caution">
    <text evidence="2">The sequence shown here is derived from an EMBL/GenBank/DDBJ whole genome shotgun (WGS) entry which is preliminary data.</text>
</comment>
<dbReference type="InterPro" id="IPR031982">
    <property type="entry name" value="PilE-like"/>
</dbReference>
<reference evidence="2 3" key="1">
    <citation type="submission" date="2023-01" db="EMBL/GenBank/DDBJ databases">
        <title>Pseudomonas SA3-5T sp. nov., isolated from tidal flat sediment.</title>
        <authorList>
            <person name="Kim H.S."/>
            <person name="Kim J.-S."/>
            <person name="Suh M.K."/>
            <person name="Eom M.K."/>
            <person name="Lee J.-S."/>
        </authorList>
    </citation>
    <scope>NUCLEOTIDE SEQUENCE [LARGE SCALE GENOMIC DNA]</scope>
    <source>
        <strain evidence="2 3">SA3-5</strain>
    </source>
</reference>
<accession>A0ABT4XB76</accession>
<gene>
    <name evidence="2" type="ORF">PH586_01820</name>
</gene>
<evidence type="ECO:0000313" key="3">
    <source>
        <dbReference type="Proteomes" id="UP001212042"/>
    </source>
</evidence>
<keyword evidence="1" id="KW-0812">Transmembrane</keyword>
<dbReference type="PANTHER" id="PTHR30093:SF47">
    <property type="entry name" value="TYPE IV PILUS NON-CORE MINOR PILIN PILE"/>
    <property type="match status" value="1"/>
</dbReference>
<name>A0ABT4XB76_9PSED</name>
<dbReference type="Pfam" id="PF16732">
    <property type="entry name" value="ComP_DUS"/>
    <property type="match status" value="1"/>
</dbReference>
<protein>
    <submittedName>
        <fullName evidence="2">Type IV pilin protein</fullName>
    </submittedName>
</protein>
<feature type="transmembrane region" description="Helical" evidence="1">
    <location>
        <begin position="6"/>
        <end position="30"/>
    </location>
</feature>
<proteinExistence type="predicted"/>
<keyword evidence="1" id="KW-0472">Membrane</keyword>
<dbReference type="PROSITE" id="PS00409">
    <property type="entry name" value="PROKAR_NTER_METHYL"/>
    <property type="match status" value="1"/>
</dbReference>
<evidence type="ECO:0000256" key="1">
    <source>
        <dbReference type="SAM" id="Phobius"/>
    </source>
</evidence>
<dbReference type="Pfam" id="PF07963">
    <property type="entry name" value="N_methyl"/>
    <property type="match status" value="1"/>
</dbReference>
<dbReference type="NCBIfam" id="TIGR02532">
    <property type="entry name" value="IV_pilin_GFxxxE"/>
    <property type="match status" value="1"/>
</dbReference>
<sequence length="138" mass="14613">MSKAKGFTLIELMIVIAVIGILAAIAYPNYTEYMNRAKRAEAKTALLAGAQALERYYSLQGSYLDAGGDLAAVFASQVPDAGTANYTLAVQGVATATSFLLQATRVNRMAGDPCGDFRIAHTGAQTLNDASRTVQACW</sequence>
<dbReference type="PANTHER" id="PTHR30093">
    <property type="entry name" value="GENERAL SECRETION PATHWAY PROTEIN G"/>
    <property type="match status" value="1"/>
</dbReference>
<dbReference type="InterPro" id="IPR012902">
    <property type="entry name" value="N_methyl_site"/>
</dbReference>